<keyword evidence="3" id="KW-0575">Peroxidase</keyword>
<keyword evidence="5" id="KW-0560">Oxidoreductase</keyword>
<dbReference type="PANTHER" id="PTHR42801:SF4">
    <property type="entry name" value="AHPC_TSA FAMILY PROTEIN"/>
    <property type="match status" value="1"/>
</dbReference>
<keyword evidence="4" id="KW-0049">Antioxidant</keyword>
<dbReference type="OrthoDB" id="5572803at2"/>
<feature type="domain" description="Thioredoxin" evidence="13">
    <location>
        <begin position="21"/>
        <end position="173"/>
    </location>
</feature>
<evidence type="ECO:0000259" key="13">
    <source>
        <dbReference type="PROSITE" id="PS51352"/>
    </source>
</evidence>
<evidence type="ECO:0000256" key="7">
    <source>
        <dbReference type="ARBA" id="ARBA00023284"/>
    </source>
</evidence>
<dbReference type="InterPro" id="IPR000866">
    <property type="entry name" value="AhpC/TSA"/>
</dbReference>
<feature type="chain" id="PRO_5012507751" description="thioredoxin-dependent peroxiredoxin" evidence="12">
    <location>
        <begin position="20"/>
        <end position="176"/>
    </location>
</feature>
<dbReference type="InterPro" id="IPR050924">
    <property type="entry name" value="Peroxiredoxin_BCP/PrxQ"/>
</dbReference>
<evidence type="ECO:0000256" key="4">
    <source>
        <dbReference type="ARBA" id="ARBA00022862"/>
    </source>
</evidence>
<evidence type="ECO:0000256" key="12">
    <source>
        <dbReference type="SAM" id="SignalP"/>
    </source>
</evidence>
<comment type="catalytic activity">
    <reaction evidence="11">
        <text>a hydroperoxide + [thioredoxin]-dithiol = an alcohol + [thioredoxin]-disulfide + H2O</text>
        <dbReference type="Rhea" id="RHEA:62620"/>
        <dbReference type="Rhea" id="RHEA-COMP:10698"/>
        <dbReference type="Rhea" id="RHEA-COMP:10700"/>
        <dbReference type="ChEBI" id="CHEBI:15377"/>
        <dbReference type="ChEBI" id="CHEBI:29950"/>
        <dbReference type="ChEBI" id="CHEBI:30879"/>
        <dbReference type="ChEBI" id="CHEBI:35924"/>
        <dbReference type="ChEBI" id="CHEBI:50058"/>
        <dbReference type="EC" id="1.11.1.24"/>
    </reaction>
</comment>
<evidence type="ECO:0000256" key="10">
    <source>
        <dbReference type="ARBA" id="ARBA00042639"/>
    </source>
</evidence>
<keyword evidence="6" id="KW-1015">Disulfide bond</keyword>
<evidence type="ECO:0000256" key="8">
    <source>
        <dbReference type="ARBA" id="ARBA00032824"/>
    </source>
</evidence>
<evidence type="ECO:0000313" key="14">
    <source>
        <dbReference type="EMBL" id="SMF64145.1"/>
    </source>
</evidence>
<evidence type="ECO:0000256" key="1">
    <source>
        <dbReference type="ARBA" id="ARBA00003330"/>
    </source>
</evidence>
<evidence type="ECO:0000256" key="11">
    <source>
        <dbReference type="ARBA" id="ARBA00049091"/>
    </source>
</evidence>
<keyword evidence="7" id="KW-0676">Redox-active center</keyword>
<dbReference type="GO" id="GO:0034599">
    <property type="term" value="P:cellular response to oxidative stress"/>
    <property type="evidence" value="ECO:0007669"/>
    <property type="project" value="TreeGrafter"/>
</dbReference>
<gene>
    <name evidence="14" type="ORF">SAMN06295910_1168</name>
</gene>
<comment type="function">
    <text evidence="1">Thiol-specific peroxidase that catalyzes the reduction of hydrogen peroxide and organic hydroperoxides to water and alcohols, respectively. Plays a role in cell protection against oxidative stress by detoxifying peroxides and as sensor of hydrogen peroxide-mediated signaling events.</text>
</comment>
<evidence type="ECO:0000256" key="2">
    <source>
        <dbReference type="ARBA" id="ARBA00013017"/>
    </source>
</evidence>
<dbReference type="STRING" id="941907.SAMN06295910_1168"/>
<evidence type="ECO:0000256" key="5">
    <source>
        <dbReference type="ARBA" id="ARBA00023002"/>
    </source>
</evidence>
<dbReference type="InterPro" id="IPR036249">
    <property type="entry name" value="Thioredoxin-like_sf"/>
</dbReference>
<evidence type="ECO:0000256" key="9">
    <source>
        <dbReference type="ARBA" id="ARBA00038489"/>
    </source>
</evidence>
<dbReference type="PROSITE" id="PS51352">
    <property type="entry name" value="THIOREDOXIN_2"/>
    <property type="match status" value="1"/>
</dbReference>
<sequence>MRKSLFAALLLSFAMPASAALPVGAPAPDFTTRGAIAGKVFKLHLAEQLKKGPVVLYFFPAAFTPGCTLEAQEFAEATDDFNKLGATVIGMSADPIDKLAKFSVSECRNKFAVASAGNSLIDKYDVALPLKVGLSNRTSYVISPQGRILYAHSDMSHRDHVKNTLAAVRKWRAEQK</sequence>
<dbReference type="RefSeq" id="WP_085217933.1">
    <property type="nucleotide sequence ID" value="NZ_LT840185.1"/>
</dbReference>
<evidence type="ECO:0000313" key="15">
    <source>
        <dbReference type="Proteomes" id="UP000192934"/>
    </source>
</evidence>
<comment type="similarity">
    <text evidence="9">Belongs to the peroxiredoxin family. BCP/PrxQ subfamily.</text>
</comment>
<proteinExistence type="inferred from homology"/>
<name>A0A1X7G5H2_9SPHN</name>
<reference evidence="15" key="1">
    <citation type="submission" date="2017-04" db="EMBL/GenBank/DDBJ databases">
        <authorList>
            <person name="Varghese N."/>
            <person name="Submissions S."/>
        </authorList>
    </citation>
    <scope>NUCLEOTIDE SEQUENCE [LARGE SCALE GENOMIC DNA]</scope>
    <source>
        <strain evidence="15">Dd16</strain>
    </source>
</reference>
<dbReference type="PANTHER" id="PTHR42801">
    <property type="entry name" value="THIOREDOXIN-DEPENDENT PEROXIDE REDUCTASE"/>
    <property type="match status" value="1"/>
</dbReference>
<organism evidence="14 15">
    <name type="scientific">Allosphingosinicella indica</name>
    <dbReference type="NCBI Taxonomy" id="941907"/>
    <lineage>
        <taxon>Bacteria</taxon>
        <taxon>Pseudomonadati</taxon>
        <taxon>Pseudomonadota</taxon>
        <taxon>Alphaproteobacteria</taxon>
        <taxon>Sphingomonadales</taxon>
        <taxon>Sphingomonadaceae</taxon>
        <taxon>Allosphingosinicella</taxon>
    </lineage>
</organism>
<dbReference type="GO" id="GO:0005737">
    <property type="term" value="C:cytoplasm"/>
    <property type="evidence" value="ECO:0007669"/>
    <property type="project" value="TreeGrafter"/>
</dbReference>
<evidence type="ECO:0000256" key="3">
    <source>
        <dbReference type="ARBA" id="ARBA00022559"/>
    </source>
</evidence>
<dbReference type="EMBL" id="LT840185">
    <property type="protein sequence ID" value="SMF64145.1"/>
    <property type="molecule type" value="Genomic_DNA"/>
</dbReference>
<keyword evidence="12" id="KW-0732">Signal</keyword>
<dbReference type="GO" id="GO:0008379">
    <property type="term" value="F:thioredoxin peroxidase activity"/>
    <property type="evidence" value="ECO:0007669"/>
    <property type="project" value="TreeGrafter"/>
</dbReference>
<feature type="signal peptide" evidence="12">
    <location>
        <begin position="1"/>
        <end position="19"/>
    </location>
</feature>
<dbReference type="EC" id="1.11.1.24" evidence="2"/>
<dbReference type="InterPro" id="IPR013766">
    <property type="entry name" value="Thioredoxin_domain"/>
</dbReference>
<dbReference type="Proteomes" id="UP000192934">
    <property type="component" value="Chromosome I"/>
</dbReference>
<dbReference type="AlphaFoldDB" id="A0A1X7G5H2"/>
<dbReference type="CDD" id="cd03017">
    <property type="entry name" value="PRX_BCP"/>
    <property type="match status" value="1"/>
</dbReference>
<evidence type="ECO:0000256" key="6">
    <source>
        <dbReference type="ARBA" id="ARBA00023157"/>
    </source>
</evidence>
<accession>A0A1X7G5H2</accession>
<dbReference type="GO" id="GO:0045454">
    <property type="term" value="P:cell redox homeostasis"/>
    <property type="evidence" value="ECO:0007669"/>
    <property type="project" value="TreeGrafter"/>
</dbReference>
<dbReference type="Gene3D" id="3.40.30.10">
    <property type="entry name" value="Glutaredoxin"/>
    <property type="match status" value="1"/>
</dbReference>
<protein>
    <recommendedName>
        <fullName evidence="2">thioredoxin-dependent peroxiredoxin</fullName>
        <ecNumber evidence="2">1.11.1.24</ecNumber>
    </recommendedName>
    <alternativeName>
        <fullName evidence="8">Thioredoxin peroxidase</fullName>
    </alternativeName>
    <alternativeName>
        <fullName evidence="10">Thioredoxin-dependent peroxiredoxin Bcp</fullName>
    </alternativeName>
</protein>
<dbReference type="Pfam" id="PF00578">
    <property type="entry name" value="AhpC-TSA"/>
    <property type="match status" value="1"/>
</dbReference>
<dbReference type="SUPFAM" id="SSF52833">
    <property type="entry name" value="Thioredoxin-like"/>
    <property type="match status" value="1"/>
</dbReference>
<keyword evidence="15" id="KW-1185">Reference proteome</keyword>